<feature type="compositionally biased region" description="Basic and acidic residues" evidence="7">
    <location>
        <begin position="146"/>
        <end position="155"/>
    </location>
</feature>
<dbReference type="GO" id="GO:0003677">
    <property type="term" value="F:DNA binding"/>
    <property type="evidence" value="ECO:0007669"/>
    <property type="project" value="UniProtKB-KW"/>
</dbReference>
<reference evidence="9 10" key="1">
    <citation type="submission" date="2013-03" db="EMBL/GenBank/DDBJ databases">
        <title>The Genome Sequence of Exophiala aquamarina CBS 119918.</title>
        <authorList>
            <consortium name="The Broad Institute Genomics Platform"/>
            <person name="Cuomo C."/>
            <person name="de Hoog S."/>
            <person name="Gorbushina A."/>
            <person name="Walker B."/>
            <person name="Young S.K."/>
            <person name="Zeng Q."/>
            <person name="Gargeya S."/>
            <person name="Fitzgerald M."/>
            <person name="Haas B."/>
            <person name="Abouelleil A."/>
            <person name="Allen A.W."/>
            <person name="Alvarado L."/>
            <person name="Arachchi H.M."/>
            <person name="Berlin A.M."/>
            <person name="Chapman S.B."/>
            <person name="Gainer-Dewar J."/>
            <person name="Goldberg J."/>
            <person name="Griggs A."/>
            <person name="Gujja S."/>
            <person name="Hansen M."/>
            <person name="Howarth C."/>
            <person name="Imamovic A."/>
            <person name="Ireland A."/>
            <person name="Larimer J."/>
            <person name="McCowan C."/>
            <person name="Murphy C."/>
            <person name="Pearson M."/>
            <person name="Poon T.W."/>
            <person name="Priest M."/>
            <person name="Roberts A."/>
            <person name="Saif S."/>
            <person name="Shea T."/>
            <person name="Sisk P."/>
            <person name="Sykes S."/>
            <person name="Wortman J."/>
            <person name="Nusbaum C."/>
            <person name="Birren B."/>
        </authorList>
    </citation>
    <scope>NUCLEOTIDE SEQUENCE [LARGE SCALE GENOMIC DNA]</scope>
    <source>
        <strain evidence="9 10">CBS 119918</strain>
    </source>
</reference>
<feature type="region of interest" description="Disordered" evidence="7">
    <location>
        <begin position="1"/>
        <end position="29"/>
    </location>
</feature>
<dbReference type="PANTHER" id="PTHR31001">
    <property type="entry name" value="UNCHARACTERIZED TRANSCRIPTIONAL REGULATORY PROTEIN"/>
    <property type="match status" value="1"/>
</dbReference>
<evidence type="ECO:0000256" key="1">
    <source>
        <dbReference type="ARBA" id="ARBA00004123"/>
    </source>
</evidence>
<sequence length="838" mass="93476">MPTAALQPPLTRTSPEASKSTPETSRTTTSQIQLQLYSCLQCKHRKVKCDRVDPCSNCQKADAECIYRTPVPPKRKKRKHQQEIFEKESCAGTGDADAVLLDSDSTTSREQELLEKVRKYESLLKELGALKRSTVRSTEKRARKLTLTDRPKHPATETGHTTDLVARGAGKLIADYGRSRYLENKLWTSVTDEFQDPKDMLEESSQDEDADGDNRSGLIESEAAGYPSHQGQQCITPSPADLIFPPKANDQALGLRLMHPEPTQIFLLWQAFVDNVNPLVKIIHVPTAQRAVLNAMANLDHVSKGMEALLFGIYVIAVTSMEEGECQSTLLESKVSALKRFRSGAQLALKAAGILKTSDMMVLQGFVLFLLSARLCYDAPSLWSLTGICQRIGQRIGLHRDGERLSLSPFETEMRRRLWLVIVQLDSRVAELSGSGLSIITQPWDTKPPLNVNDCDLYPGMQEPPTEQVRASEMMFVLLRAQIGIFLTKEKPVIDTFDGVFSRFSDPTVLMAEKKREIDELEQMLEESLILHCDPQIPLHQITSVIAKATVCKMRLFAHLPRVTRRESTTATESVSSKGASSAATAEETLLFENSLQILRYHIQIRTTASLRRFLWHTQFQWQALIYLLAYLRTHPSPEPRTEAAWTTLDTLFTSHPEILSGDRTQSKLCTAVSILTLKAWEARENESRRSNNAAPGGAHPPSWIAWLRGQGLLRRTAAVSHRVVSSPPKAPALAATIPPLKESQTAHAHATDSPSKGGNPPDHEIDTFNPIFPLDINGGGPQAAIQPFNNTTTTAEDLSWIDANPMDWENWNSIYESFEIQEQWGDAFGYPAPFLEQ</sequence>
<feature type="compositionally biased region" description="Acidic residues" evidence="7">
    <location>
        <begin position="202"/>
        <end position="211"/>
    </location>
</feature>
<dbReference type="InterPro" id="IPR007219">
    <property type="entry name" value="XnlR_reg_dom"/>
</dbReference>
<dbReference type="InterPro" id="IPR036864">
    <property type="entry name" value="Zn2-C6_fun-type_DNA-bd_sf"/>
</dbReference>
<dbReference type="GO" id="GO:0005634">
    <property type="term" value="C:nucleus"/>
    <property type="evidence" value="ECO:0007669"/>
    <property type="project" value="UniProtKB-SubCell"/>
</dbReference>
<dbReference type="InterPro" id="IPR050613">
    <property type="entry name" value="Sec_Metabolite_Reg"/>
</dbReference>
<dbReference type="OrthoDB" id="2269373at2759"/>
<comment type="subcellular location">
    <subcellularLocation>
        <location evidence="1">Nucleus</location>
    </subcellularLocation>
</comment>
<dbReference type="VEuPathDB" id="FungiDB:A1O9_00668"/>
<dbReference type="GeneID" id="25275619"/>
<evidence type="ECO:0000256" key="2">
    <source>
        <dbReference type="ARBA" id="ARBA00022723"/>
    </source>
</evidence>
<dbReference type="Pfam" id="PF00172">
    <property type="entry name" value="Zn_clus"/>
    <property type="match status" value="1"/>
</dbReference>
<dbReference type="SMART" id="SM00066">
    <property type="entry name" value="GAL4"/>
    <property type="match status" value="1"/>
</dbReference>
<evidence type="ECO:0000256" key="5">
    <source>
        <dbReference type="ARBA" id="ARBA00023163"/>
    </source>
</evidence>
<dbReference type="PROSITE" id="PS50048">
    <property type="entry name" value="ZN2_CY6_FUNGAL_2"/>
    <property type="match status" value="1"/>
</dbReference>
<keyword evidence="4" id="KW-0238">DNA-binding</keyword>
<keyword evidence="5" id="KW-0804">Transcription</keyword>
<feature type="region of interest" description="Disordered" evidence="7">
    <location>
        <begin position="196"/>
        <end position="218"/>
    </location>
</feature>
<feature type="compositionally biased region" description="Polar residues" evidence="7">
    <location>
        <begin position="10"/>
        <end position="29"/>
    </location>
</feature>
<evidence type="ECO:0000256" key="6">
    <source>
        <dbReference type="ARBA" id="ARBA00023242"/>
    </source>
</evidence>
<dbReference type="CDD" id="cd12148">
    <property type="entry name" value="fungal_TF_MHR"/>
    <property type="match status" value="1"/>
</dbReference>
<dbReference type="HOGENOM" id="CLU_004083_5_3_1"/>
<keyword evidence="10" id="KW-1185">Reference proteome</keyword>
<dbReference type="SMART" id="SM00906">
    <property type="entry name" value="Fungal_trans"/>
    <property type="match status" value="1"/>
</dbReference>
<dbReference type="GO" id="GO:0006351">
    <property type="term" value="P:DNA-templated transcription"/>
    <property type="evidence" value="ECO:0007669"/>
    <property type="project" value="InterPro"/>
</dbReference>
<feature type="compositionally biased region" description="Polar residues" evidence="7">
    <location>
        <begin position="743"/>
        <end position="757"/>
    </location>
</feature>
<dbReference type="GO" id="GO:0000981">
    <property type="term" value="F:DNA-binding transcription factor activity, RNA polymerase II-specific"/>
    <property type="evidence" value="ECO:0007669"/>
    <property type="project" value="InterPro"/>
</dbReference>
<name>A0A072Q461_9EURO</name>
<proteinExistence type="predicted"/>
<evidence type="ECO:0000259" key="8">
    <source>
        <dbReference type="PROSITE" id="PS50048"/>
    </source>
</evidence>
<dbReference type="Pfam" id="PF04082">
    <property type="entry name" value="Fungal_trans"/>
    <property type="match status" value="1"/>
</dbReference>
<feature type="domain" description="Zn(2)-C6 fungal-type" evidence="8">
    <location>
        <begin position="38"/>
        <end position="67"/>
    </location>
</feature>
<evidence type="ECO:0000256" key="4">
    <source>
        <dbReference type="ARBA" id="ARBA00023125"/>
    </source>
</evidence>
<feature type="region of interest" description="Disordered" evidence="7">
    <location>
        <begin position="135"/>
        <end position="161"/>
    </location>
</feature>
<keyword evidence="3" id="KW-0805">Transcription regulation</keyword>
<organism evidence="9 10">
    <name type="scientific">Exophiala aquamarina CBS 119918</name>
    <dbReference type="NCBI Taxonomy" id="1182545"/>
    <lineage>
        <taxon>Eukaryota</taxon>
        <taxon>Fungi</taxon>
        <taxon>Dikarya</taxon>
        <taxon>Ascomycota</taxon>
        <taxon>Pezizomycotina</taxon>
        <taxon>Eurotiomycetes</taxon>
        <taxon>Chaetothyriomycetidae</taxon>
        <taxon>Chaetothyriales</taxon>
        <taxon>Herpotrichiellaceae</taxon>
        <taxon>Exophiala</taxon>
    </lineage>
</organism>
<dbReference type="Proteomes" id="UP000027920">
    <property type="component" value="Unassembled WGS sequence"/>
</dbReference>
<dbReference type="Gene3D" id="4.10.240.10">
    <property type="entry name" value="Zn(2)-C6 fungal-type DNA-binding domain"/>
    <property type="match status" value="1"/>
</dbReference>
<protein>
    <recommendedName>
        <fullName evidence="8">Zn(2)-C6 fungal-type domain-containing protein</fullName>
    </recommendedName>
</protein>
<evidence type="ECO:0000313" key="9">
    <source>
        <dbReference type="EMBL" id="KEF62695.1"/>
    </source>
</evidence>
<dbReference type="AlphaFoldDB" id="A0A072Q461"/>
<dbReference type="STRING" id="1182545.A0A072Q461"/>
<comment type="caution">
    <text evidence="9">The sequence shown here is derived from an EMBL/GenBank/DDBJ whole genome shotgun (WGS) entry which is preliminary data.</text>
</comment>
<dbReference type="SUPFAM" id="SSF57701">
    <property type="entry name" value="Zn2/Cys6 DNA-binding domain"/>
    <property type="match status" value="1"/>
</dbReference>
<evidence type="ECO:0000256" key="3">
    <source>
        <dbReference type="ARBA" id="ARBA00023015"/>
    </source>
</evidence>
<keyword evidence="6" id="KW-0539">Nucleus</keyword>
<feature type="region of interest" description="Disordered" evidence="7">
    <location>
        <begin position="742"/>
        <end position="767"/>
    </location>
</feature>
<accession>A0A072Q461</accession>
<dbReference type="RefSeq" id="XP_013265285.1">
    <property type="nucleotide sequence ID" value="XM_013409831.1"/>
</dbReference>
<keyword evidence="2" id="KW-0479">Metal-binding</keyword>
<dbReference type="InterPro" id="IPR001138">
    <property type="entry name" value="Zn2Cys6_DnaBD"/>
</dbReference>
<evidence type="ECO:0000313" key="10">
    <source>
        <dbReference type="Proteomes" id="UP000027920"/>
    </source>
</evidence>
<evidence type="ECO:0000256" key="7">
    <source>
        <dbReference type="SAM" id="MobiDB-lite"/>
    </source>
</evidence>
<dbReference type="EMBL" id="AMGV01000001">
    <property type="protein sequence ID" value="KEF62695.1"/>
    <property type="molecule type" value="Genomic_DNA"/>
</dbReference>
<gene>
    <name evidence="9" type="ORF">A1O9_00668</name>
</gene>
<dbReference type="GO" id="GO:0008270">
    <property type="term" value="F:zinc ion binding"/>
    <property type="evidence" value="ECO:0007669"/>
    <property type="project" value="InterPro"/>
</dbReference>
<dbReference type="CDD" id="cd00067">
    <property type="entry name" value="GAL4"/>
    <property type="match status" value="1"/>
</dbReference>
<dbReference type="PROSITE" id="PS00463">
    <property type="entry name" value="ZN2_CY6_FUNGAL_1"/>
    <property type="match status" value="1"/>
</dbReference>
<dbReference type="PANTHER" id="PTHR31001:SF85">
    <property type="entry name" value="ZN(II)2CYS6 TRANSCRIPTION FACTOR (EUROFUNG)"/>
    <property type="match status" value="1"/>
</dbReference>